<dbReference type="Proteomes" id="UP000027997">
    <property type="component" value="Unassembled WGS sequence"/>
</dbReference>
<dbReference type="GO" id="GO:0003729">
    <property type="term" value="F:mRNA binding"/>
    <property type="evidence" value="ECO:0007669"/>
    <property type="project" value="TreeGrafter"/>
</dbReference>
<dbReference type="SUPFAM" id="SSF55159">
    <property type="entry name" value="eIF1-like"/>
    <property type="match status" value="1"/>
</dbReference>
<accession>A0A081KGL2</accession>
<dbReference type="AlphaFoldDB" id="A0A081KGL2"/>
<reference evidence="5 6" key="1">
    <citation type="submission" date="2014-06" db="EMBL/GenBank/DDBJ databases">
        <title>Whole Genome Sequences of Three Symbiotic Endozoicomonas Bacteria.</title>
        <authorList>
            <person name="Neave M.J."/>
            <person name="Apprill A."/>
            <person name="Voolstra C.R."/>
        </authorList>
    </citation>
    <scope>NUCLEOTIDE SEQUENCE [LARGE SCALE GENOMIC DNA]</scope>
    <source>
        <strain evidence="5 6">DSM 22380</strain>
    </source>
</reference>
<sequence>MSNYQRNSQSKLVYSTDVGRVKEEVTKPEVVGDGNVRVRPEKKGRGGKMVTVISGLPMAGNDLKAFAKQLKKRSGGGGAVKDGNIELQGDHVDIMVDHLKKEGFDAKRSGG</sequence>
<evidence type="ECO:0000256" key="1">
    <source>
        <dbReference type="ARBA" id="ARBA00005422"/>
    </source>
</evidence>
<dbReference type="GO" id="GO:0002188">
    <property type="term" value="P:translation reinitiation"/>
    <property type="evidence" value="ECO:0007669"/>
    <property type="project" value="TreeGrafter"/>
</dbReference>
<dbReference type="eggNOG" id="COG0023">
    <property type="taxonomic scope" value="Bacteria"/>
</dbReference>
<protein>
    <submittedName>
        <fullName evidence="5">Translation initiation factor EF-1</fullName>
    </submittedName>
</protein>
<dbReference type="GO" id="GO:0001731">
    <property type="term" value="P:formation of translation preinitiation complex"/>
    <property type="evidence" value="ECO:0007669"/>
    <property type="project" value="TreeGrafter"/>
</dbReference>
<evidence type="ECO:0000313" key="6">
    <source>
        <dbReference type="Proteomes" id="UP000027997"/>
    </source>
</evidence>
<evidence type="ECO:0000313" key="5">
    <source>
        <dbReference type="EMBL" id="KEI73288.1"/>
    </source>
</evidence>
<dbReference type="RefSeq" id="WP_020581821.1">
    <property type="nucleotide sequence ID" value="NZ_JOJP01000001.1"/>
</dbReference>
<dbReference type="GO" id="GO:0006417">
    <property type="term" value="P:regulation of translation"/>
    <property type="evidence" value="ECO:0007669"/>
    <property type="project" value="UniProtKB-KW"/>
</dbReference>
<dbReference type="CDD" id="cd11567">
    <property type="entry name" value="YciH_like"/>
    <property type="match status" value="1"/>
</dbReference>
<dbReference type="Gene3D" id="3.30.780.10">
    <property type="entry name" value="SUI1-like domain"/>
    <property type="match status" value="1"/>
</dbReference>
<comment type="similarity">
    <text evidence="1">Belongs to the SUI1 family.</text>
</comment>
<gene>
    <name evidence="5" type="ORF">GV64_23505</name>
</gene>
<keyword evidence="2" id="KW-0810">Translation regulation</keyword>
<proteinExistence type="inferred from homology"/>
<dbReference type="Pfam" id="PF01253">
    <property type="entry name" value="SUI1"/>
    <property type="match status" value="1"/>
</dbReference>
<keyword evidence="3" id="KW-0648">Protein biosynthesis</keyword>
<keyword evidence="6" id="KW-1185">Reference proteome</keyword>
<dbReference type="STRING" id="305900.GV64_23505"/>
<comment type="caution">
    <text evidence="5">The sequence shown here is derived from an EMBL/GenBank/DDBJ whole genome shotgun (WGS) entry which is preliminary data.</text>
</comment>
<name>A0A081KGL2_9GAMM</name>
<evidence type="ECO:0000256" key="2">
    <source>
        <dbReference type="ARBA" id="ARBA00022845"/>
    </source>
</evidence>
<organism evidence="5 6">
    <name type="scientific">Endozoicomonas elysicola</name>
    <dbReference type="NCBI Taxonomy" id="305900"/>
    <lineage>
        <taxon>Bacteria</taxon>
        <taxon>Pseudomonadati</taxon>
        <taxon>Pseudomonadota</taxon>
        <taxon>Gammaproteobacteria</taxon>
        <taxon>Oceanospirillales</taxon>
        <taxon>Endozoicomonadaceae</taxon>
        <taxon>Endozoicomonas</taxon>
    </lineage>
</organism>
<dbReference type="PROSITE" id="PS50296">
    <property type="entry name" value="SUI1"/>
    <property type="match status" value="1"/>
</dbReference>
<keyword evidence="5" id="KW-0396">Initiation factor</keyword>
<evidence type="ECO:0000256" key="3">
    <source>
        <dbReference type="ARBA" id="ARBA00022917"/>
    </source>
</evidence>
<dbReference type="PIRSF" id="PIRSF037511">
    <property type="entry name" value="Transl_init_SUI1_pro"/>
    <property type="match status" value="1"/>
</dbReference>
<dbReference type="EMBL" id="JOJP01000001">
    <property type="protein sequence ID" value="KEI73288.1"/>
    <property type="molecule type" value="Genomic_DNA"/>
</dbReference>
<dbReference type="InterPro" id="IPR005872">
    <property type="entry name" value="SUI1_arc_bac"/>
</dbReference>
<evidence type="ECO:0000259" key="4">
    <source>
        <dbReference type="PROSITE" id="PS50296"/>
    </source>
</evidence>
<dbReference type="InterPro" id="IPR050318">
    <property type="entry name" value="DENR/SUI1_TIF"/>
</dbReference>
<dbReference type="InterPro" id="IPR036877">
    <property type="entry name" value="SUI1_dom_sf"/>
</dbReference>
<dbReference type="PANTHER" id="PTHR12789">
    <property type="entry name" value="DENSITY-REGULATED PROTEIN HOMOLOG"/>
    <property type="match status" value="1"/>
</dbReference>
<dbReference type="InterPro" id="IPR001950">
    <property type="entry name" value="SUI1"/>
</dbReference>
<dbReference type="PANTHER" id="PTHR12789:SF0">
    <property type="entry name" value="DENSITY-REGULATED PROTEIN"/>
    <property type="match status" value="1"/>
</dbReference>
<feature type="domain" description="SUI1" evidence="4">
    <location>
        <begin position="43"/>
        <end position="103"/>
    </location>
</feature>
<dbReference type="GO" id="GO:0003743">
    <property type="term" value="F:translation initiation factor activity"/>
    <property type="evidence" value="ECO:0007669"/>
    <property type="project" value="UniProtKB-KW"/>
</dbReference>